<organism evidence="3 4">
    <name type="scientific">Sphingomonas ursincola</name>
    <dbReference type="NCBI Taxonomy" id="56361"/>
    <lineage>
        <taxon>Bacteria</taxon>
        <taxon>Pseudomonadati</taxon>
        <taxon>Pseudomonadota</taxon>
        <taxon>Alphaproteobacteria</taxon>
        <taxon>Sphingomonadales</taxon>
        <taxon>Sphingomonadaceae</taxon>
        <taxon>Sphingomonas</taxon>
    </lineage>
</organism>
<dbReference type="GO" id="GO:0006171">
    <property type="term" value="P:cAMP biosynthetic process"/>
    <property type="evidence" value="ECO:0007669"/>
    <property type="project" value="TreeGrafter"/>
</dbReference>
<evidence type="ECO:0000256" key="1">
    <source>
        <dbReference type="SAM" id="Phobius"/>
    </source>
</evidence>
<dbReference type="SMART" id="SM01080">
    <property type="entry name" value="CHASE2"/>
    <property type="match status" value="1"/>
</dbReference>
<dbReference type="Pfam" id="PF05226">
    <property type="entry name" value="CHASE2"/>
    <property type="match status" value="1"/>
</dbReference>
<dbReference type="EMBL" id="VDES01000003">
    <property type="protein sequence ID" value="MBA1375429.1"/>
    <property type="molecule type" value="Genomic_DNA"/>
</dbReference>
<keyword evidence="4" id="KW-1185">Reference proteome</keyword>
<dbReference type="SUPFAM" id="SSF55073">
    <property type="entry name" value="Nucleotide cyclase"/>
    <property type="match status" value="1"/>
</dbReference>
<dbReference type="Gene3D" id="3.30.70.1230">
    <property type="entry name" value="Nucleotide cyclase"/>
    <property type="match status" value="1"/>
</dbReference>
<dbReference type="GO" id="GO:0035556">
    <property type="term" value="P:intracellular signal transduction"/>
    <property type="evidence" value="ECO:0007669"/>
    <property type="project" value="InterPro"/>
</dbReference>
<dbReference type="RefSeq" id="WP_181268005.1">
    <property type="nucleotide sequence ID" value="NZ_BAAAGB010000001.1"/>
</dbReference>
<dbReference type="InterPro" id="IPR001054">
    <property type="entry name" value="A/G_cyclase"/>
</dbReference>
<feature type="transmembrane region" description="Helical" evidence="1">
    <location>
        <begin position="322"/>
        <end position="340"/>
    </location>
</feature>
<dbReference type="Pfam" id="PF00211">
    <property type="entry name" value="Guanylate_cyc"/>
    <property type="match status" value="1"/>
</dbReference>
<accession>A0A7V8U9S4</accession>
<dbReference type="CDD" id="cd07302">
    <property type="entry name" value="CHD"/>
    <property type="match status" value="1"/>
</dbReference>
<feature type="transmembrane region" description="Helical" evidence="1">
    <location>
        <begin position="347"/>
        <end position="366"/>
    </location>
</feature>
<comment type="caution">
    <text evidence="3">The sequence shown here is derived from an EMBL/GenBank/DDBJ whole genome shotgun (WGS) entry which is preliminary data.</text>
</comment>
<feature type="domain" description="Guanylate cyclase" evidence="2">
    <location>
        <begin position="440"/>
        <end position="572"/>
    </location>
</feature>
<evidence type="ECO:0000259" key="2">
    <source>
        <dbReference type="PROSITE" id="PS50125"/>
    </source>
</evidence>
<sequence>MASRADSAAAAATSRDEMGRSATRLIRQLGLVRLLATLGFLVFALAIARYSTEMPLLGDAENAMYDMRAANFAKKVDQDPRILMVVYTDDTLIDTGQRSPVDRTILANALTNIDRMGAKSIGIDILFDQPQDDDEALKTALRGMRTPTHVAYASNATNTEAIQFRQQQFLEQFLKDVTTDKTKPTSIRLVTDSDGVARRWPDQPKNLPPIMVRAMTPPDPAFADYRGAIRFRLPLSSDRPVINKLPIDLFADPASAEFVASEVKGRHILIGGDFVDFDKFDTPLTRIGDVVTGESQMIGLEVHAHMMSQLLDKDRPFAFPNWSLWAMALTVVIAGCITAISQARAWIMGLLLGSQILFFMTAPFILQYQGFDTLNLPSFGWATGWLLAYTSVGAAARVVGSKQRAFAQNALGKYLPRSVAAEILKDPDKLALHGEKREIFCVFTDLEGFTKLTHAIEPEMVAFLLNNYLDRLADVVLQYGGTLDKFVGDAVVAFWGAPIGFPDDGERAVRAAWAMYEAGEDFRRTAPEGVPPIGRTRVGVHFGEAIVGNFGGEGRIQYTAFGDSMNTAARLEAANKNLDTRVLVSREAAERSGLDWYRPMGRIVLRGRAKPVDIFEPAPDRPESERQAIAELVAAHQAGNDAAVVQLTSQLAELGQEEAIANLFKRLGQTQKGESYVLG</sequence>
<dbReference type="SMART" id="SM00044">
    <property type="entry name" value="CYCc"/>
    <property type="match status" value="1"/>
</dbReference>
<dbReference type="InterPro" id="IPR029787">
    <property type="entry name" value="Nucleotide_cyclase"/>
</dbReference>
<dbReference type="GO" id="GO:0004016">
    <property type="term" value="F:adenylate cyclase activity"/>
    <property type="evidence" value="ECO:0007669"/>
    <property type="project" value="UniProtKB-ARBA"/>
</dbReference>
<protein>
    <submittedName>
        <fullName evidence="3">Adenylate/guanylate cyclase domain-containing protein</fullName>
    </submittedName>
</protein>
<evidence type="ECO:0000313" key="4">
    <source>
        <dbReference type="Proteomes" id="UP000589292"/>
    </source>
</evidence>
<reference evidence="3 4" key="1">
    <citation type="journal article" date="1994" name="Int. J. Syst. Bacteriol.">
        <title>Phylogenetic positions of novel aerobic, bacteriochlorophyll a-containing bacteria and description of Roseococcus thiosulfatophilus gen. nov., sp. nov., Erythromicrobium ramosum gen. nov., sp. nov., and Erythrobacter litoralis sp. nov.</title>
        <authorList>
            <person name="Yurkov V."/>
            <person name="Stackebrandt E."/>
            <person name="Holmes A."/>
            <person name="Fuerst J.A."/>
            <person name="Hugenholtz P."/>
            <person name="Golecki J."/>
            <person name="Gad'on N."/>
            <person name="Gorlenko V.M."/>
            <person name="Kompantseva E.I."/>
            <person name="Drews G."/>
        </authorList>
    </citation>
    <scope>NUCLEOTIDE SEQUENCE [LARGE SCALE GENOMIC DNA]</scope>
    <source>
        <strain evidence="3 4">KR-99</strain>
    </source>
</reference>
<dbReference type="InterPro" id="IPR007890">
    <property type="entry name" value="CHASE2"/>
</dbReference>
<gene>
    <name evidence="3" type="ORF">FG486_13860</name>
</gene>
<dbReference type="AlphaFoldDB" id="A0A7V8U9S4"/>
<dbReference type="Proteomes" id="UP000589292">
    <property type="component" value="Unassembled WGS sequence"/>
</dbReference>
<dbReference type="PANTHER" id="PTHR43081">
    <property type="entry name" value="ADENYLATE CYCLASE, TERMINAL-DIFFERENTIATION SPECIFIC-RELATED"/>
    <property type="match status" value="1"/>
</dbReference>
<evidence type="ECO:0000313" key="3">
    <source>
        <dbReference type="EMBL" id="MBA1375429.1"/>
    </source>
</evidence>
<keyword evidence="1" id="KW-1133">Transmembrane helix</keyword>
<dbReference type="PANTHER" id="PTHR43081:SF20">
    <property type="entry name" value="TWO-COMPONENT RESPONSE REGULATOR"/>
    <property type="match status" value="1"/>
</dbReference>
<feature type="transmembrane region" description="Helical" evidence="1">
    <location>
        <begin position="30"/>
        <end position="50"/>
    </location>
</feature>
<feature type="transmembrane region" description="Helical" evidence="1">
    <location>
        <begin position="378"/>
        <end position="399"/>
    </location>
</feature>
<dbReference type="PROSITE" id="PS50125">
    <property type="entry name" value="GUANYLATE_CYCLASE_2"/>
    <property type="match status" value="1"/>
</dbReference>
<keyword evidence="1" id="KW-0472">Membrane</keyword>
<proteinExistence type="predicted"/>
<name>A0A7V8U9S4_9SPHN</name>
<dbReference type="InterPro" id="IPR050697">
    <property type="entry name" value="Adenylyl/Guanylyl_Cyclase_3/4"/>
</dbReference>
<keyword evidence="1" id="KW-0812">Transmembrane</keyword>